<dbReference type="EMBL" id="GIFC01010686">
    <property type="protein sequence ID" value="MXU92769.1"/>
    <property type="molecule type" value="Transcribed_RNA"/>
</dbReference>
<accession>A0A6B0USK4</accession>
<name>A0A6B0USK4_IXORI</name>
<evidence type="ECO:0000313" key="1">
    <source>
        <dbReference type="EMBL" id="MXU92769.1"/>
    </source>
</evidence>
<dbReference type="AlphaFoldDB" id="A0A6B0USK4"/>
<reference evidence="1" key="1">
    <citation type="submission" date="2019-12" db="EMBL/GenBank/DDBJ databases">
        <title>An insight into the sialome of adult female Ixodes ricinus ticks feeding for 6 days.</title>
        <authorList>
            <person name="Perner J."/>
            <person name="Ribeiro J.M.C."/>
        </authorList>
    </citation>
    <scope>NUCLEOTIDE SEQUENCE</scope>
    <source>
        <strain evidence="1">Semi-engorged</strain>
        <tissue evidence="1">Salivary glands</tissue>
    </source>
</reference>
<proteinExistence type="predicted"/>
<sequence length="137" mass="15585">MSTSPWSTSYSRSCLVIGPWLSRVSWAMSHTRTSVRPKKSLGEKSSLLKTVTQRTSCRRSLTRNCMDVFHWGLVVLDTTCVLCSWEAMFTSQYESICPWGDPFLRLRPSTTTTSKRPTPLCFCILAETFICLASVFR</sequence>
<protein>
    <submittedName>
        <fullName evidence="1">Uncharacterized protein</fullName>
    </submittedName>
</protein>
<organism evidence="1">
    <name type="scientific">Ixodes ricinus</name>
    <name type="common">Common tick</name>
    <name type="synonym">Acarus ricinus</name>
    <dbReference type="NCBI Taxonomy" id="34613"/>
    <lineage>
        <taxon>Eukaryota</taxon>
        <taxon>Metazoa</taxon>
        <taxon>Ecdysozoa</taxon>
        <taxon>Arthropoda</taxon>
        <taxon>Chelicerata</taxon>
        <taxon>Arachnida</taxon>
        <taxon>Acari</taxon>
        <taxon>Parasitiformes</taxon>
        <taxon>Ixodida</taxon>
        <taxon>Ixodoidea</taxon>
        <taxon>Ixodidae</taxon>
        <taxon>Ixodinae</taxon>
        <taxon>Ixodes</taxon>
    </lineage>
</organism>